<evidence type="ECO:0000259" key="1">
    <source>
        <dbReference type="PROSITE" id="PS50206"/>
    </source>
</evidence>
<dbReference type="PANTHER" id="PTHR43031:SF18">
    <property type="entry name" value="RHODANESE-RELATED SULFURTRANSFERASES"/>
    <property type="match status" value="1"/>
</dbReference>
<dbReference type="CDD" id="cd00158">
    <property type="entry name" value="RHOD"/>
    <property type="match status" value="1"/>
</dbReference>
<organism evidence="2 3">
    <name type="scientific">Bradyrhizobium algeriense</name>
    <dbReference type="NCBI Taxonomy" id="634784"/>
    <lineage>
        <taxon>Bacteria</taxon>
        <taxon>Pseudomonadati</taxon>
        <taxon>Pseudomonadota</taxon>
        <taxon>Alphaproteobacteria</taxon>
        <taxon>Hyphomicrobiales</taxon>
        <taxon>Nitrobacteraceae</taxon>
        <taxon>Bradyrhizobium</taxon>
    </lineage>
</organism>
<proteinExistence type="predicted"/>
<dbReference type="InterPro" id="IPR001763">
    <property type="entry name" value="Rhodanese-like_dom"/>
</dbReference>
<comment type="caution">
    <text evidence="2">The sequence shown here is derived from an EMBL/GenBank/DDBJ whole genome shotgun (WGS) entry which is preliminary data.</text>
</comment>
<reference evidence="2 3" key="1">
    <citation type="submission" date="2024-02" db="EMBL/GenBank/DDBJ databases">
        <title>Adaptive strategies in a cosmopolitan and abundant soil bacterium.</title>
        <authorList>
            <person name="Carini P."/>
        </authorList>
    </citation>
    <scope>NUCLEOTIDE SEQUENCE [LARGE SCALE GENOMIC DNA]</scope>
    <source>
        <strain evidence="2 3">AZCC 1608</strain>
    </source>
</reference>
<dbReference type="InterPro" id="IPR001307">
    <property type="entry name" value="Thiosulphate_STrfase_CS"/>
</dbReference>
<dbReference type="Gene3D" id="3.40.250.10">
    <property type="entry name" value="Rhodanese-like domain"/>
    <property type="match status" value="1"/>
</dbReference>
<feature type="domain" description="Rhodanese" evidence="1">
    <location>
        <begin position="13"/>
        <end position="106"/>
    </location>
</feature>
<keyword evidence="3" id="KW-1185">Reference proteome</keyword>
<dbReference type="InterPro" id="IPR036873">
    <property type="entry name" value="Rhodanese-like_dom_sf"/>
</dbReference>
<dbReference type="RefSeq" id="WP_334478438.1">
    <property type="nucleotide sequence ID" value="NZ_JAZHRV010000001.1"/>
</dbReference>
<gene>
    <name evidence="2" type="ORF">V1286_001395</name>
</gene>
<dbReference type="EMBL" id="JAZHRV010000001">
    <property type="protein sequence ID" value="MEH2553866.1"/>
    <property type="molecule type" value="Genomic_DNA"/>
</dbReference>
<dbReference type="PANTHER" id="PTHR43031">
    <property type="entry name" value="FAD-DEPENDENT OXIDOREDUCTASE"/>
    <property type="match status" value="1"/>
</dbReference>
<dbReference type="Pfam" id="PF00581">
    <property type="entry name" value="Rhodanese"/>
    <property type="match status" value="1"/>
</dbReference>
<sequence>MQEISREQVRSLMRRHASIVEVLPEPNFRKGHLPGAINVPFDEAFDEHVQNAIPDKNVPVVVYCADGECQLSPQAAEHLDRLGYTKVFDYKAGKADWQKASLRTEAG</sequence>
<dbReference type="SUPFAM" id="SSF52821">
    <property type="entry name" value="Rhodanese/Cell cycle control phosphatase"/>
    <property type="match status" value="1"/>
</dbReference>
<dbReference type="SMART" id="SM00450">
    <property type="entry name" value="RHOD"/>
    <property type="match status" value="1"/>
</dbReference>
<dbReference type="Proteomes" id="UP001364224">
    <property type="component" value="Unassembled WGS sequence"/>
</dbReference>
<evidence type="ECO:0000313" key="2">
    <source>
        <dbReference type="EMBL" id="MEH2553866.1"/>
    </source>
</evidence>
<evidence type="ECO:0000313" key="3">
    <source>
        <dbReference type="Proteomes" id="UP001364224"/>
    </source>
</evidence>
<dbReference type="PROSITE" id="PS00380">
    <property type="entry name" value="RHODANESE_1"/>
    <property type="match status" value="1"/>
</dbReference>
<protein>
    <submittedName>
        <fullName evidence="2">Rhodanese-related sulfurtransferase</fullName>
    </submittedName>
</protein>
<dbReference type="InterPro" id="IPR050229">
    <property type="entry name" value="GlpE_sulfurtransferase"/>
</dbReference>
<name>A0ABU8B6X1_9BRAD</name>
<accession>A0ABU8B6X1</accession>
<dbReference type="PROSITE" id="PS50206">
    <property type="entry name" value="RHODANESE_3"/>
    <property type="match status" value="1"/>
</dbReference>